<dbReference type="AlphaFoldDB" id="A0A2X2J068"/>
<gene>
    <name evidence="1" type="ORF">NCTC11343_02375</name>
</gene>
<sequence length="195" mass="21525">MKYPYLGISMVCAALASMANSKAVFAGEQLAVQHIEYVQVNSDSLKVEQLATALRMMKPISSADFKAKFKPEINGFKLTEVTAFEDAESGSYATANYVKGEQNIYLMVTDGAGPGSDQVKLNLMNYIDLKSIEDLGTKMQVKPYKGWLASFDWSMFENDGLTSIQYLESNRFATVSSANNVAIEELESFLNSFSL</sequence>
<evidence type="ECO:0000313" key="2">
    <source>
        <dbReference type="Proteomes" id="UP000251241"/>
    </source>
</evidence>
<dbReference type="Proteomes" id="UP000251241">
    <property type="component" value="Unassembled WGS sequence"/>
</dbReference>
<dbReference type="RefSeq" id="WP_112374704.1">
    <property type="nucleotide sequence ID" value="NZ_CP069793.1"/>
</dbReference>
<accession>A0A2X2J068</accession>
<evidence type="ECO:0000313" key="1">
    <source>
        <dbReference type="EMBL" id="SPZ85811.1"/>
    </source>
</evidence>
<dbReference type="EMBL" id="UAUU01000008">
    <property type="protein sequence ID" value="SPZ85811.1"/>
    <property type="molecule type" value="Genomic_DNA"/>
</dbReference>
<protein>
    <submittedName>
        <fullName evidence="1">Uncharacterized protein</fullName>
    </submittedName>
</protein>
<organism evidence="1 2">
    <name type="scientific">Sphingobacterium multivorum</name>
    <dbReference type="NCBI Taxonomy" id="28454"/>
    <lineage>
        <taxon>Bacteria</taxon>
        <taxon>Pseudomonadati</taxon>
        <taxon>Bacteroidota</taxon>
        <taxon>Sphingobacteriia</taxon>
        <taxon>Sphingobacteriales</taxon>
        <taxon>Sphingobacteriaceae</taxon>
        <taxon>Sphingobacterium</taxon>
    </lineage>
</organism>
<name>A0A2X2J068_SPHMU</name>
<reference evidence="1 2" key="1">
    <citation type="submission" date="2018-06" db="EMBL/GenBank/DDBJ databases">
        <authorList>
            <consortium name="Pathogen Informatics"/>
            <person name="Doyle S."/>
        </authorList>
    </citation>
    <scope>NUCLEOTIDE SEQUENCE [LARGE SCALE GENOMIC DNA]</scope>
    <source>
        <strain evidence="1 2">NCTC11343</strain>
    </source>
</reference>
<dbReference type="GeneID" id="97180901"/>
<proteinExistence type="predicted"/>